<name>A0A2H0NGA5_9BACT</name>
<feature type="transmembrane region" description="Helical" evidence="1">
    <location>
        <begin position="20"/>
        <end position="42"/>
    </location>
</feature>
<dbReference type="Proteomes" id="UP000230564">
    <property type="component" value="Unassembled WGS sequence"/>
</dbReference>
<comment type="caution">
    <text evidence="2">The sequence shown here is derived from an EMBL/GenBank/DDBJ whole genome shotgun (WGS) entry which is preliminary data.</text>
</comment>
<keyword evidence="1" id="KW-1133">Transmembrane helix</keyword>
<evidence type="ECO:0000313" key="2">
    <source>
        <dbReference type="EMBL" id="PIR07106.1"/>
    </source>
</evidence>
<gene>
    <name evidence="2" type="ORF">COV55_01605</name>
</gene>
<sequence length="67" mass="7734">MKKYMTGFVPMNYKKSGIILLIIGLAGLVLKLISYFTSWFFISNYLMYFGPALILISFYLILVVPKE</sequence>
<evidence type="ECO:0000256" key="1">
    <source>
        <dbReference type="SAM" id="Phobius"/>
    </source>
</evidence>
<keyword evidence="1" id="KW-0472">Membrane</keyword>
<organism evidence="2 3">
    <name type="scientific">Candidatus Komeilibacteria bacterium CG11_big_fil_rev_8_21_14_0_20_36_20</name>
    <dbReference type="NCBI Taxonomy" id="1974477"/>
    <lineage>
        <taxon>Bacteria</taxon>
        <taxon>Candidatus Komeiliibacteriota</taxon>
    </lineage>
</organism>
<evidence type="ECO:0000313" key="3">
    <source>
        <dbReference type="Proteomes" id="UP000230564"/>
    </source>
</evidence>
<keyword evidence="1" id="KW-0812">Transmembrane</keyword>
<dbReference type="AlphaFoldDB" id="A0A2H0NGA5"/>
<reference evidence="2 3" key="1">
    <citation type="submission" date="2017-09" db="EMBL/GenBank/DDBJ databases">
        <title>Depth-based differentiation of microbial function through sediment-hosted aquifers and enrichment of novel symbionts in the deep terrestrial subsurface.</title>
        <authorList>
            <person name="Probst A.J."/>
            <person name="Ladd B."/>
            <person name="Jarett J.K."/>
            <person name="Geller-Mcgrath D.E."/>
            <person name="Sieber C.M."/>
            <person name="Emerson J.B."/>
            <person name="Anantharaman K."/>
            <person name="Thomas B.C."/>
            <person name="Malmstrom R."/>
            <person name="Stieglmeier M."/>
            <person name="Klingl A."/>
            <person name="Woyke T."/>
            <person name="Ryan C.M."/>
            <person name="Banfield J.F."/>
        </authorList>
    </citation>
    <scope>NUCLEOTIDE SEQUENCE [LARGE SCALE GENOMIC DNA]</scope>
    <source>
        <strain evidence="2">CG11_big_fil_rev_8_21_14_0_20_36_20</strain>
    </source>
</reference>
<proteinExistence type="predicted"/>
<feature type="transmembrane region" description="Helical" evidence="1">
    <location>
        <begin position="48"/>
        <end position="65"/>
    </location>
</feature>
<dbReference type="EMBL" id="PCWQ01000007">
    <property type="protein sequence ID" value="PIR07106.1"/>
    <property type="molecule type" value="Genomic_DNA"/>
</dbReference>
<evidence type="ECO:0008006" key="4">
    <source>
        <dbReference type="Google" id="ProtNLM"/>
    </source>
</evidence>
<accession>A0A2H0NGA5</accession>
<protein>
    <recommendedName>
        <fullName evidence="4">DUF3098 domain-containing protein</fullName>
    </recommendedName>
</protein>